<dbReference type="PANTHER" id="PTHR10501">
    <property type="entry name" value="U1 SMALL NUCLEAR RIBONUCLEOPROTEIN A/U2 SMALL NUCLEAR RIBONUCLEOPROTEIN B"/>
    <property type="match status" value="1"/>
</dbReference>
<feature type="compositionally biased region" description="Basic and acidic residues" evidence="3">
    <location>
        <begin position="115"/>
        <end position="133"/>
    </location>
</feature>
<organism evidence="5 6">
    <name type="scientific">Heterostelium pallidum (strain ATCC 26659 / Pp 5 / PN500)</name>
    <name type="common">Cellular slime mold</name>
    <name type="synonym">Polysphondylium pallidum</name>
    <dbReference type="NCBI Taxonomy" id="670386"/>
    <lineage>
        <taxon>Eukaryota</taxon>
        <taxon>Amoebozoa</taxon>
        <taxon>Evosea</taxon>
        <taxon>Eumycetozoa</taxon>
        <taxon>Dictyostelia</taxon>
        <taxon>Acytosteliales</taxon>
        <taxon>Acytosteliaceae</taxon>
        <taxon>Heterostelium</taxon>
    </lineage>
</organism>
<evidence type="ECO:0000256" key="1">
    <source>
        <dbReference type="ARBA" id="ARBA00022884"/>
    </source>
</evidence>
<dbReference type="PROSITE" id="PS50102">
    <property type="entry name" value="RRM"/>
    <property type="match status" value="2"/>
</dbReference>
<dbReference type="InterPro" id="IPR000504">
    <property type="entry name" value="RRM_dom"/>
</dbReference>
<dbReference type="InterPro" id="IPR012677">
    <property type="entry name" value="Nucleotide-bd_a/b_plait_sf"/>
</dbReference>
<feature type="domain" description="RRM" evidence="4">
    <location>
        <begin position="9"/>
        <end position="81"/>
    </location>
</feature>
<name>D3AYT0_HETP5</name>
<feature type="region of interest" description="Disordered" evidence="3">
    <location>
        <begin position="64"/>
        <end position="209"/>
    </location>
</feature>
<dbReference type="EMBL" id="ADBJ01000004">
    <property type="protein sequence ID" value="EFA85620.1"/>
    <property type="molecule type" value="Genomic_DNA"/>
</dbReference>
<keyword evidence="1 2" id="KW-0694">RNA-binding</keyword>
<dbReference type="GO" id="GO:0003723">
    <property type="term" value="F:RNA binding"/>
    <property type="evidence" value="ECO:0007669"/>
    <property type="project" value="UniProtKB-UniRule"/>
</dbReference>
<reference evidence="5 6" key="1">
    <citation type="journal article" date="2011" name="Genome Res.">
        <title>Phylogeny-wide analysis of social amoeba genomes highlights ancient origins for complex intercellular communication.</title>
        <authorList>
            <person name="Heidel A.J."/>
            <person name="Lawal H.M."/>
            <person name="Felder M."/>
            <person name="Schilde C."/>
            <person name="Helps N.R."/>
            <person name="Tunggal B."/>
            <person name="Rivero F."/>
            <person name="John U."/>
            <person name="Schleicher M."/>
            <person name="Eichinger L."/>
            <person name="Platzer M."/>
            <person name="Noegel A.A."/>
            <person name="Schaap P."/>
            <person name="Gloeckner G."/>
        </authorList>
    </citation>
    <scope>NUCLEOTIDE SEQUENCE [LARGE SCALE GENOMIC DNA]</scope>
    <source>
        <strain evidence="6">ATCC 26659 / Pp 5 / PN500</strain>
    </source>
</reference>
<feature type="domain" description="RRM" evidence="4">
    <location>
        <begin position="271"/>
        <end position="350"/>
    </location>
</feature>
<evidence type="ECO:0000313" key="5">
    <source>
        <dbReference type="EMBL" id="EFA85620.1"/>
    </source>
</evidence>
<sequence length="355" mass="40874">MEARAPPSKVLFIRDIPPSISNEQFENLFQTLPGFVSIRRKPFFAFVEFKDSGYATSAMRRHNGYRHHPADKPLVIDFDKDPRSRDDFSSSTTSSSSTSSNYPSASSSTSSSYYRDLDRDRDRDLDSVRRGESRGSASESSSHRDAYSKESSRGISDMERDDKDLEESRFHDRDDDLDDTDRSDKHRPKREAEILQTHSSLDIDKKRPRDFDRFEKDRGRYRDLDEYPMKRGGGGGGEFHSMHHTPPYGETTGMPYFLPTRPSYDLKDACSTLFVSNLPKDVTERELSILFRFMRGFINVRLVQREGKYPICFCDFRDTLSAAGAMEMLNGFKMDTKDISSSISIEFDKSRTHRP</sequence>
<protein>
    <submittedName>
        <fullName evidence="5">RNA-binding region RNP-1 domain-containing protein</fullName>
    </submittedName>
</protein>
<dbReference type="SMART" id="SM00360">
    <property type="entry name" value="RRM"/>
    <property type="match status" value="2"/>
</dbReference>
<dbReference type="FunCoup" id="D3AYT0">
    <property type="interactions" value="421"/>
</dbReference>
<dbReference type="SUPFAM" id="SSF54928">
    <property type="entry name" value="RNA-binding domain, RBD"/>
    <property type="match status" value="2"/>
</dbReference>
<comment type="caution">
    <text evidence="5">The sequence shown here is derived from an EMBL/GenBank/DDBJ whole genome shotgun (WGS) entry which is preliminary data.</text>
</comment>
<evidence type="ECO:0000256" key="3">
    <source>
        <dbReference type="SAM" id="MobiDB-lite"/>
    </source>
</evidence>
<dbReference type="RefSeq" id="XP_020437727.1">
    <property type="nucleotide sequence ID" value="XM_020571869.1"/>
</dbReference>
<evidence type="ECO:0000259" key="4">
    <source>
        <dbReference type="PROSITE" id="PS50102"/>
    </source>
</evidence>
<dbReference type="InParanoid" id="D3AYT0"/>
<feature type="compositionally biased region" description="Basic and acidic residues" evidence="3">
    <location>
        <begin position="77"/>
        <end position="88"/>
    </location>
</feature>
<evidence type="ECO:0000313" key="6">
    <source>
        <dbReference type="Proteomes" id="UP000001396"/>
    </source>
</evidence>
<gene>
    <name evidence="5" type="ORF">PPL_00849</name>
</gene>
<accession>D3AYT0</accession>
<dbReference type="GeneID" id="31356380"/>
<dbReference type="Proteomes" id="UP000001396">
    <property type="component" value="Unassembled WGS sequence"/>
</dbReference>
<dbReference type="OMA" id="EGKYPIC"/>
<evidence type="ECO:0000256" key="2">
    <source>
        <dbReference type="PROSITE-ProRule" id="PRU00176"/>
    </source>
</evidence>
<feature type="compositionally biased region" description="Low complexity" evidence="3">
    <location>
        <begin position="89"/>
        <end position="114"/>
    </location>
</feature>
<dbReference type="Gene3D" id="3.30.70.330">
    <property type="match status" value="2"/>
</dbReference>
<keyword evidence="6" id="KW-1185">Reference proteome</keyword>
<dbReference type="Pfam" id="PF00076">
    <property type="entry name" value="RRM_1"/>
    <property type="match status" value="2"/>
</dbReference>
<dbReference type="InterPro" id="IPR035979">
    <property type="entry name" value="RBD_domain_sf"/>
</dbReference>
<dbReference type="CDD" id="cd21618">
    <property type="entry name" value="RRM_AtNSRA_like"/>
    <property type="match status" value="1"/>
</dbReference>
<dbReference type="AlphaFoldDB" id="D3AYT0"/>
<feature type="compositionally biased region" description="Basic and acidic residues" evidence="3">
    <location>
        <begin position="141"/>
        <end position="184"/>
    </location>
</feature>
<feature type="region of interest" description="Disordered" evidence="3">
    <location>
        <begin position="224"/>
        <end position="243"/>
    </location>
</feature>
<dbReference type="STRING" id="670386.D3AYT0"/>
<proteinExistence type="predicted"/>